<dbReference type="PANTHER" id="PTHR24027:SF89">
    <property type="entry name" value="CADHERIN-5"/>
    <property type="match status" value="1"/>
</dbReference>
<dbReference type="GO" id="GO:0000902">
    <property type="term" value="P:cell morphogenesis"/>
    <property type="evidence" value="ECO:0007669"/>
    <property type="project" value="TreeGrafter"/>
</dbReference>
<reference evidence="23" key="1">
    <citation type="submission" date="2021-01" db="EMBL/GenBank/DDBJ databases">
        <authorList>
            <person name="Zahm M."/>
            <person name="Roques C."/>
            <person name="Cabau C."/>
            <person name="Klopp C."/>
            <person name="Donnadieu C."/>
            <person name="Jouanno E."/>
            <person name="Lampietro C."/>
            <person name="Louis A."/>
            <person name="Herpin A."/>
            <person name="Echchiki A."/>
            <person name="Berthelot C."/>
            <person name="Parey E."/>
            <person name="Roest-Crollius H."/>
            <person name="Braasch I."/>
            <person name="Postlethwait J."/>
            <person name="Bobe J."/>
            <person name="Montfort J."/>
            <person name="Bouchez O."/>
            <person name="Begum T."/>
            <person name="Mejri S."/>
            <person name="Adams A."/>
            <person name="Chen W.-J."/>
            <person name="Guiguen Y."/>
        </authorList>
    </citation>
    <scope>NUCLEOTIDE SEQUENCE</scope>
    <source>
        <strain evidence="23">YG-15Mar2019-1</strain>
        <tissue evidence="23">Brain</tissue>
    </source>
</reference>
<dbReference type="CDD" id="cd11304">
    <property type="entry name" value="Cadherin_repeat"/>
    <property type="match status" value="5"/>
</dbReference>
<dbReference type="GO" id="GO:0016342">
    <property type="term" value="C:catenin complex"/>
    <property type="evidence" value="ECO:0007669"/>
    <property type="project" value="TreeGrafter"/>
</dbReference>
<dbReference type="GO" id="GO:0007156">
    <property type="term" value="P:homophilic cell adhesion via plasma membrane adhesion molecules"/>
    <property type="evidence" value="ECO:0007669"/>
    <property type="project" value="InterPro"/>
</dbReference>
<keyword evidence="10 17" id="KW-0106">Calcium</keyword>
<dbReference type="PANTHER" id="PTHR24027">
    <property type="entry name" value="CADHERIN-23"/>
    <property type="match status" value="1"/>
</dbReference>
<dbReference type="GO" id="GO:0005509">
    <property type="term" value="F:calcium ion binding"/>
    <property type="evidence" value="ECO:0007669"/>
    <property type="project" value="UniProtKB-UniRule"/>
</dbReference>
<keyword evidence="8 21" id="KW-0732">Signal</keyword>
<dbReference type="GO" id="GO:0034332">
    <property type="term" value="P:adherens junction organization"/>
    <property type="evidence" value="ECO:0007669"/>
    <property type="project" value="TreeGrafter"/>
</dbReference>
<feature type="domain" description="Cadherin" evidence="22">
    <location>
        <begin position="149"/>
        <end position="255"/>
    </location>
</feature>
<dbReference type="SUPFAM" id="SSF49313">
    <property type="entry name" value="Cadherin-like"/>
    <property type="match status" value="5"/>
</dbReference>
<keyword evidence="9" id="KW-0677">Repeat</keyword>
<gene>
    <name evidence="23" type="ORF">MATL_G00097510</name>
</gene>
<dbReference type="GO" id="GO:0060562">
    <property type="term" value="P:epithelial tube morphogenesis"/>
    <property type="evidence" value="ECO:0007669"/>
    <property type="project" value="UniProtKB-ARBA"/>
</dbReference>
<evidence type="ECO:0000256" key="7">
    <source>
        <dbReference type="ARBA" id="ARBA00022723"/>
    </source>
</evidence>
<dbReference type="InterPro" id="IPR000233">
    <property type="entry name" value="Cadherin_Y-type_LIR"/>
</dbReference>
<dbReference type="Gene3D" id="4.10.900.10">
    <property type="entry name" value="TCF3-CBD (Catenin binding domain)"/>
    <property type="match status" value="1"/>
</dbReference>
<dbReference type="GO" id="GO:0044331">
    <property type="term" value="P:cell-cell adhesion mediated by cadherin"/>
    <property type="evidence" value="ECO:0007669"/>
    <property type="project" value="TreeGrafter"/>
</dbReference>
<dbReference type="AlphaFoldDB" id="A0A9D3Q262"/>
<comment type="subcellular location">
    <subcellularLocation>
        <location evidence="2">Cell junction</location>
        <location evidence="2">Adherens junction</location>
    </subcellularLocation>
    <subcellularLocation>
        <location evidence="1 18">Cell membrane</location>
        <topology evidence="1 18">Single-pass type I membrane protein</topology>
    </subcellularLocation>
</comment>
<evidence type="ECO:0000256" key="2">
    <source>
        <dbReference type="ARBA" id="ARBA00004536"/>
    </source>
</evidence>
<evidence type="ECO:0000256" key="11">
    <source>
        <dbReference type="ARBA" id="ARBA00022889"/>
    </source>
</evidence>
<dbReference type="InterPro" id="IPR027397">
    <property type="entry name" value="Catenin-bd_sf"/>
</dbReference>
<dbReference type="GO" id="GO:0019903">
    <property type="term" value="F:protein phosphatase binding"/>
    <property type="evidence" value="ECO:0007669"/>
    <property type="project" value="TreeGrafter"/>
</dbReference>
<feature type="chain" id="PRO_5039286434" description="Cadherin-5" evidence="21">
    <location>
        <begin position="28"/>
        <end position="770"/>
    </location>
</feature>
<evidence type="ECO:0000256" key="17">
    <source>
        <dbReference type="PROSITE-ProRule" id="PRU00043"/>
    </source>
</evidence>
<keyword evidence="6 18" id="KW-0812">Transmembrane</keyword>
<keyword evidence="13 20" id="KW-1133">Transmembrane helix</keyword>
<feature type="domain" description="Cadherin" evidence="22">
    <location>
        <begin position="376"/>
        <end position="477"/>
    </location>
</feature>
<dbReference type="GO" id="GO:0005912">
    <property type="term" value="C:adherens junction"/>
    <property type="evidence" value="ECO:0007669"/>
    <property type="project" value="UniProtKB-SubCell"/>
</dbReference>
<dbReference type="Pfam" id="PF01049">
    <property type="entry name" value="CADH_Y-type_LIR"/>
    <property type="match status" value="1"/>
</dbReference>
<evidence type="ECO:0000256" key="21">
    <source>
        <dbReference type="SAM" id="SignalP"/>
    </source>
</evidence>
<organism evidence="23 24">
    <name type="scientific">Megalops atlanticus</name>
    <name type="common">Tarpon</name>
    <name type="synonym">Clupea gigantea</name>
    <dbReference type="NCBI Taxonomy" id="7932"/>
    <lineage>
        <taxon>Eukaryota</taxon>
        <taxon>Metazoa</taxon>
        <taxon>Chordata</taxon>
        <taxon>Craniata</taxon>
        <taxon>Vertebrata</taxon>
        <taxon>Euteleostomi</taxon>
        <taxon>Actinopterygii</taxon>
        <taxon>Neopterygii</taxon>
        <taxon>Teleostei</taxon>
        <taxon>Elopiformes</taxon>
        <taxon>Megalopidae</taxon>
        <taxon>Megalops</taxon>
    </lineage>
</organism>
<evidence type="ECO:0000256" key="13">
    <source>
        <dbReference type="ARBA" id="ARBA00022989"/>
    </source>
</evidence>
<dbReference type="InterPro" id="IPR020894">
    <property type="entry name" value="Cadherin_CS"/>
</dbReference>
<evidence type="ECO:0000256" key="10">
    <source>
        <dbReference type="ARBA" id="ARBA00022837"/>
    </source>
</evidence>
<dbReference type="EMBL" id="JAFDVH010000007">
    <property type="protein sequence ID" value="KAG7473592.1"/>
    <property type="molecule type" value="Genomic_DNA"/>
</dbReference>
<evidence type="ECO:0000256" key="19">
    <source>
        <dbReference type="RuleBase" id="RU004357"/>
    </source>
</evidence>
<keyword evidence="7" id="KW-0479">Metal-binding</keyword>
<dbReference type="Proteomes" id="UP001046870">
    <property type="component" value="Chromosome 7"/>
</dbReference>
<dbReference type="SMART" id="SM00112">
    <property type="entry name" value="CA"/>
    <property type="match status" value="5"/>
</dbReference>
<dbReference type="FunFam" id="2.60.40.60:FF:000202">
    <property type="entry name" value="cadherin-8 isoform X4"/>
    <property type="match status" value="1"/>
</dbReference>
<evidence type="ECO:0000256" key="1">
    <source>
        <dbReference type="ARBA" id="ARBA00004251"/>
    </source>
</evidence>
<evidence type="ECO:0000256" key="20">
    <source>
        <dbReference type="SAM" id="Phobius"/>
    </source>
</evidence>
<accession>A0A9D3Q262</accession>
<evidence type="ECO:0000259" key="22">
    <source>
        <dbReference type="PROSITE" id="PS50268"/>
    </source>
</evidence>
<keyword evidence="24" id="KW-1185">Reference proteome</keyword>
<dbReference type="GO" id="GO:0005923">
    <property type="term" value="C:bicellular tight junction"/>
    <property type="evidence" value="ECO:0007669"/>
    <property type="project" value="TreeGrafter"/>
</dbReference>
<dbReference type="Pfam" id="PF00028">
    <property type="entry name" value="Cadherin"/>
    <property type="match status" value="4"/>
</dbReference>
<evidence type="ECO:0000256" key="4">
    <source>
        <dbReference type="ARBA" id="ARBA00022475"/>
    </source>
</evidence>
<feature type="signal peptide" evidence="21">
    <location>
        <begin position="1"/>
        <end position="27"/>
    </location>
</feature>
<dbReference type="GO" id="GO:0016339">
    <property type="term" value="P:calcium-dependent cell-cell adhesion via plasma membrane cell adhesion molecules"/>
    <property type="evidence" value="ECO:0007669"/>
    <property type="project" value="TreeGrafter"/>
</dbReference>
<evidence type="ECO:0000256" key="16">
    <source>
        <dbReference type="ARBA" id="ARBA00030559"/>
    </source>
</evidence>
<evidence type="ECO:0000256" key="3">
    <source>
        <dbReference type="ARBA" id="ARBA00021701"/>
    </source>
</evidence>
<dbReference type="GO" id="GO:0008013">
    <property type="term" value="F:beta-catenin binding"/>
    <property type="evidence" value="ECO:0007669"/>
    <property type="project" value="TreeGrafter"/>
</dbReference>
<name>A0A9D3Q262_MEGAT</name>
<feature type="transmembrane region" description="Helical" evidence="20">
    <location>
        <begin position="593"/>
        <end position="616"/>
    </location>
</feature>
<evidence type="ECO:0000256" key="14">
    <source>
        <dbReference type="ARBA" id="ARBA00023136"/>
    </source>
</evidence>
<evidence type="ECO:0000313" key="23">
    <source>
        <dbReference type="EMBL" id="KAG7473592.1"/>
    </source>
</evidence>
<proteinExistence type="predicted"/>
<dbReference type="InterPro" id="IPR002126">
    <property type="entry name" value="Cadherin-like_dom"/>
</dbReference>
<dbReference type="FunFam" id="2.60.40.60:FF:000022">
    <property type="entry name" value="Cadherin 2"/>
    <property type="match status" value="1"/>
</dbReference>
<sequence>MRRSEVMGPVLWVGLCAFAFTTSTVQAEHTATGTALKHKPALHRHKRDWLWKSFFLEEEKSNPPHHVGKLTSTKANDQTKFVIEGEGANTIFHVTSQGDIYATKKLDREVKSTYHLTAHLLNIATNKSVEPADQFNIQITDLNDNKPQFTQSYNGSIPERSEPGTNVLTVTATDADDPTTANGQLEYKLLNGTDDFEIDRNGRITAKIGFLDREKKSMYLLVVHANDMPGMQTGGSATTTVTVTVSDINDNMATFKKNIFSFDVEEDKKEDSVIGTMEVEDKDEEQNKDPIFTIVPHSSSGPDLNNVFKIARNLEKNGVLTLKQPLDFESRKSYTFDVRVHEDTLRSPPDSQGTNMITKAKVIINVLDVDEPPIFSKETYSFTLPEDAKVNSKVGGVSARDPDAASQSIRYSIDDQKCPVRIHPKTGDMYLDKKLDRELTPIHTFRVTAEESSPKALKSYVTVNLVVLDVNDNAPEMTNSQDLFACENDGEGTVIRTIGATDKDEHQTRFSFSLAKQSPDFSLIDNGNNTANIIVKRGGFSLEDRKEYLLEIVLQDGGLPPLHSTTTVTIRVCSCGTDRKDYYCKPAYAQAGISVSALIAILLCILTILVIVILIIMRKRYQKDAFIALGKSSGEIHEQLVSYDEEGGGEMDTNGYDVSILTSARNEGSLRQVPCLYNAVKRPPADRGNMAMMIEVKKDEADHDRDSIPYDTLHIYGYEGPESFTSNLSSLENSSFSDSDLDYDFLNDWGPRFRTLAGLYGVDSSHHDCC</sequence>
<dbReference type="GO" id="GO:0016477">
    <property type="term" value="P:cell migration"/>
    <property type="evidence" value="ECO:0007669"/>
    <property type="project" value="TreeGrafter"/>
</dbReference>
<evidence type="ECO:0000256" key="6">
    <source>
        <dbReference type="ARBA" id="ARBA00022692"/>
    </source>
</evidence>
<protein>
    <recommendedName>
        <fullName evidence="3">Cadherin-5</fullName>
    </recommendedName>
    <alternativeName>
        <fullName evidence="16">Vascular endothelial cadherin</fullName>
    </alternativeName>
</protein>
<evidence type="ECO:0000256" key="18">
    <source>
        <dbReference type="RuleBase" id="RU003318"/>
    </source>
</evidence>
<dbReference type="Gene3D" id="2.60.40.60">
    <property type="entry name" value="Cadherins"/>
    <property type="match status" value="5"/>
</dbReference>
<dbReference type="PROSITE" id="PS50268">
    <property type="entry name" value="CADHERIN_2"/>
    <property type="match status" value="5"/>
</dbReference>
<dbReference type="PROSITE" id="PS00232">
    <property type="entry name" value="CADHERIN_1"/>
    <property type="match status" value="1"/>
</dbReference>
<keyword evidence="5" id="KW-0165">Cleavage on pair of basic residues</keyword>
<feature type="domain" description="Cadherin" evidence="22">
    <location>
        <begin position="477"/>
        <end position="588"/>
    </location>
</feature>
<evidence type="ECO:0000256" key="5">
    <source>
        <dbReference type="ARBA" id="ARBA00022685"/>
    </source>
</evidence>
<dbReference type="FunFam" id="2.60.40.60:FF:000020">
    <property type="entry name" value="Dachsous cadherin-related 1b"/>
    <property type="match status" value="1"/>
</dbReference>
<dbReference type="InterPro" id="IPR039808">
    <property type="entry name" value="Cadherin"/>
</dbReference>
<keyword evidence="4" id="KW-1003">Cell membrane</keyword>
<comment type="caution">
    <text evidence="23">The sequence shown here is derived from an EMBL/GenBank/DDBJ whole genome shotgun (WGS) entry which is preliminary data.</text>
</comment>
<keyword evidence="15" id="KW-0325">Glycoprotein</keyword>
<comment type="function">
    <text evidence="19">Cadherins are calcium-dependent cell adhesion proteins.</text>
</comment>
<dbReference type="FunFam" id="4.10.900.10:FF:000001">
    <property type="entry name" value="Cadherin 2"/>
    <property type="match status" value="1"/>
</dbReference>
<feature type="domain" description="Cadherin" evidence="22">
    <location>
        <begin position="256"/>
        <end position="375"/>
    </location>
</feature>
<dbReference type="OrthoDB" id="6252479at2759"/>
<feature type="domain" description="Cadherin" evidence="22">
    <location>
        <begin position="59"/>
        <end position="149"/>
    </location>
</feature>
<evidence type="ECO:0000313" key="24">
    <source>
        <dbReference type="Proteomes" id="UP001046870"/>
    </source>
</evidence>
<dbReference type="GO" id="GO:0045296">
    <property type="term" value="F:cadherin binding"/>
    <property type="evidence" value="ECO:0007669"/>
    <property type="project" value="TreeGrafter"/>
</dbReference>
<evidence type="ECO:0000256" key="12">
    <source>
        <dbReference type="ARBA" id="ARBA00022949"/>
    </source>
</evidence>
<dbReference type="GO" id="GO:0007043">
    <property type="term" value="P:cell-cell junction assembly"/>
    <property type="evidence" value="ECO:0007669"/>
    <property type="project" value="TreeGrafter"/>
</dbReference>
<evidence type="ECO:0000256" key="15">
    <source>
        <dbReference type="ARBA" id="ARBA00023180"/>
    </source>
</evidence>
<evidence type="ECO:0000256" key="8">
    <source>
        <dbReference type="ARBA" id="ARBA00022729"/>
    </source>
</evidence>
<evidence type="ECO:0000256" key="9">
    <source>
        <dbReference type="ARBA" id="ARBA00022737"/>
    </source>
</evidence>
<keyword evidence="14 20" id="KW-0472">Membrane</keyword>
<dbReference type="GO" id="GO:0048646">
    <property type="term" value="P:anatomical structure formation involved in morphogenesis"/>
    <property type="evidence" value="ECO:0007669"/>
    <property type="project" value="UniProtKB-ARBA"/>
</dbReference>
<keyword evidence="11 18" id="KW-0130">Cell adhesion</keyword>
<dbReference type="InterPro" id="IPR015919">
    <property type="entry name" value="Cadherin-like_sf"/>
</dbReference>
<dbReference type="PRINTS" id="PR00205">
    <property type="entry name" value="CADHERIN"/>
</dbReference>
<keyword evidence="12" id="KW-0965">Cell junction</keyword>